<sequence>RTDPSVSTVRLLGSWDNFSKMYAMERDSRRDRGQWRGCHTFQNIICDGNHTPARQVPRSGGLKMGQTYYYYYEVDGSLETHDPSIESTTTCPYLPGQRVNTLWVPIEQPPSSSYRQRSASINALRRCDFQTMEPADRFLTPRPPPATPSTMPSSTASVPATAAPAMAAAADHRPLATSKHLLRHQRSARSLSPAASSLSTWSPRRLFARRASPSRETTRTMVTPDELSEEDDFAPSSLDSRPAPPLRLASSSSGSSFSSISRLRNATLAPTPAPSQGSRSRDISPESLRRFLVDDVPLDGPCDNVSFSGSVTVPFAAVDTSAANSQNSSFFLAESDDEDDDDNFASDSKSNTNTDADMDLLDDDEHNFATSTTSETAPLTVLSPPPPPSRTITPPKVEEVLVQPQEDITPITSVVEEIVSALPLPEAPTRAPPAIPVAASEPVEALAPEAEPSPEIVDKPSTSALDLPQLSLTLELPSIMAPPSPMSLSPLSLSSLAGDWKASESRALSTTDTDEDEEDNTPTAAPREPVAFFLPSSEHLFQGSESSKAESQQNHRHHRHHLVDAALTGSTATLVPGNGLISAGNGSGLDDLVDELGWMATAIQG</sequence>
<dbReference type="PANTHER" id="PTHR40625:SF1">
    <property type="entry name" value="AMP-ACTIVATED PROTEIN KINASE GLYCOGEN-BINDING DOMAIN-CONTAINING PROTEIN"/>
    <property type="match status" value="1"/>
</dbReference>
<accession>A0ABP0ARK6</accession>
<reference evidence="2 3" key="1">
    <citation type="submission" date="2024-01" db="EMBL/GenBank/DDBJ databases">
        <authorList>
            <person name="Allen C."/>
            <person name="Tagirdzhanova G."/>
        </authorList>
    </citation>
    <scope>NUCLEOTIDE SEQUENCE [LARGE SCALE GENOMIC DNA]</scope>
</reference>
<feature type="compositionally biased region" description="Low complexity" evidence="1">
    <location>
        <begin position="148"/>
        <end position="169"/>
    </location>
</feature>
<comment type="caution">
    <text evidence="2">The sequence shown here is derived from an EMBL/GenBank/DDBJ whole genome shotgun (WGS) entry which is preliminary data.</text>
</comment>
<gene>
    <name evidence="2" type="ORF">SEUCBS140593_000648</name>
</gene>
<organism evidence="2 3">
    <name type="scientific">Sporothrix eucalyptigena</name>
    <dbReference type="NCBI Taxonomy" id="1812306"/>
    <lineage>
        <taxon>Eukaryota</taxon>
        <taxon>Fungi</taxon>
        <taxon>Dikarya</taxon>
        <taxon>Ascomycota</taxon>
        <taxon>Pezizomycotina</taxon>
        <taxon>Sordariomycetes</taxon>
        <taxon>Sordariomycetidae</taxon>
        <taxon>Ophiostomatales</taxon>
        <taxon>Ophiostomataceae</taxon>
        <taxon>Sporothrix</taxon>
    </lineage>
</organism>
<evidence type="ECO:0000256" key="1">
    <source>
        <dbReference type="SAM" id="MobiDB-lite"/>
    </source>
</evidence>
<evidence type="ECO:0000313" key="2">
    <source>
        <dbReference type="EMBL" id="CAK7209897.1"/>
    </source>
</evidence>
<feature type="region of interest" description="Disordered" evidence="1">
    <location>
        <begin position="209"/>
        <end position="260"/>
    </location>
</feature>
<feature type="region of interest" description="Disordered" evidence="1">
    <location>
        <begin position="504"/>
        <end position="528"/>
    </location>
</feature>
<feature type="compositionally biased region" description="Acidic residues" evidence="1">
    <location>
        <begin position="356"/>
        <end position="365"/>
    </location>
</feature>
<dbReference type="EMBL" id="CAWUHD010000003">
    <property type="protein sequence ID" value="CAK7209897.1"/>
    <property type="molecule type" value="Genomic_DNA"/>
</dbReference>
<protein>
    <submittedName>
        <fullName evidence="2">Uncharacterized protein</fullName>
    </submittedName>
</protein>
<feature type="compositionally biased region" description="Acidic residues" evidence="1">
    <location>
        <begin position="334"/>
        <end position="344"/>
    </location>
</feature>
<proteinExistence type="predicted"/>
<dbReference type="PANTHER" id="PTHR40625">
    <property type="entry name" value="GTP-BINDING PROTEIN ESDC-RELATED"/>
    <property type="match status" value="1"/>
</dbReference>
<dbReference type="Proteomes" id="UP001642482">
    <property type="component" value="Unassembled WGS sequence"/>
</dbReference>
<feature type="non-terminal residue" evidence="2">
    <location>
        <position position="1"/>
    </location>
</feature>
<feature type="region of interest" description="Disordered" evidence="1">
    <location>
        <begin position="135"/>
        <end position="170"/>
    </location>
</feature>
<feature type="region of interest" description="Disordered" evidence="1">
    <location>
        <begin position="333"/>
        <end position="392"/>
    </location>
</feature>
<evidence type="ECO:0000313" key="3">
    <source>
        <dbReference type="Proteomes" id="UP001642482"/>
    </source>
</evidence>
<feature type="compositionally biased region" description="Low complexity" evidence="1">
    <location>
        <begin position="246"/>
        <end position="260"/>
    </location>
</feature>
<name>A0ABP0ARK6_9PEZI</name>
<keyword evidence="3" id="KW-1185">Reference proteome</keyword>